<organism evidence="2 3">
    <name type="scientific">Streptosporangium pseudovulgare</name>
    <dbReference type="NCBI Taxonomy" id="35765"/>
    <lineage>
        <taxon>Bacteria</taxon>
        <taxon>Bacillati</taxon>
        <taxon>Actinomycetota</taxon>
        <taxon>Actinomycetes</taxon>
        <taxon>Streptosporangiales</taxon>
        <taxon>Streptosporangiaceae</taxon>
        <taxon>Streptosporangium</taxon>
    </lineage>
</organism>
<evidence type="ECO:0000313" key="3">
    <source>
        <dbReference type="Proteomes" id="UP000611554"/>
    </source>
</evidence>
<gene>
    <name evidence="2" type="ORF">GCM10010140_71770</name>
</gene>
<keyword evidence="1" id="KW-0812">Transmembrane</keyword>
<comment type="caution">
    <text evidence="2">The sequence shown here is derived from an EMBL/GenBank/DDBJ whole genome shotgun (WGS) entry which is preliminary data.</text>
</comment>
<dbReference type="Proteomes" id="UP000611554">
    <property type="component" value="Unassembled WGS sequence"/>
</dbReference>
<evidence type="ECO:0000313" key="2">
    <source>
        <dbReference type="EMBL" id="GGQ31333.1"/>
    </source>
</evidence>
<keyword evidence="3" id="KW-1185">Reference proteome</keyword>
<protein>
    <submittedName>
        <fullName evidence="2">Uncharacterized protein</fullName>
    </submittedName>
</protein>
<keyword evidence="1" id="KW-0472">Membrane</keyword>
<feature type="transmembrane region" description="Helical" evidence="1">
    <location>
        <begin position="6"/>
        <end position="26"/>
    </location>
</feature>
<keyword evidence="1" id="KW-1133">Transmembrane helix</keyword>
<dbReference type="RefSeq" id="WP_189250867.1">
    <property type="nucleotide sequence ID" value="NZ_BMQJ01000029.1"/>
</dbReference>
<sequence>MSDPLLILAVTILAAIIAIALIIWAVRIAQRPRNALLHGGLSPELLARALELKATDQFDQAVFLVRGETGLSHRAATRLVRKLRPAPPAPPAPPAI</sequence>
<evidence type="ECO:0000256" key="1">
    <source>
        <dbReference type="SAM" id="Phobius"/>
    </source>
</evidence>
<reference evidence="3" key="1">
    <citation type="journal article" date="2019" name="Int. J. Syst. Evol. Microbiol.">
        <title>The Global Catalogue of Microorganisms (GCM) 10K type strain sequencing project: providing services to taxonomists for standard genome sequencing and annotation.</title>
        <authorList>
            <consortium name="The Broad Institute Genomics Platform"/>
            <consortium name="The Broad Institute Genome Sequencing Center for Infectious Disease"/>
            <person name="Wu L."/>
            <person name="Ma J."/>
        </authorList>
    </citation>
    <scope>NUCLEOTIDE SEQUENCE [LARGE SCALE GENOMIC DNA]</scope>
    <source>
        <strain evidence="3">JCM 3115</strain>
    </source>
</reference>
<dbReference type="EMBL" id="BMQJ01000029">
    <property type="protein sequence ID" value="GGQ31333.1"/>
    <property type="molecule type" value="Genomic_DNA"/>
</dbReference>
<accession>A0ABQ2RJI5</accession>
<proteinExistence type="predicted"/>
<name>A0ABQ2RJI5_9ACTN</name>